<accession>A0A0F8YRR6</accession>
<organism evidence="1">
    <name type="scientific">marine sediment metagenome</name>
    <dbReference type="NCBI Taxonomy" id="412755"/>
    <lineage>
        <taxon>unclassified sequences</taxon>
        <taxon>metagenomes</taxon>
        <taxon>ecological metagenomes</taxon>
    </lineage>
</organism>
<gene>
    <name evidence="1" type="ORF">LCGC14_2786380</name>
</gene>
<reference evidence="1" key="1">
    <citation type="journal article" date="2015" name="Nature">
        <title>Complex archaea that bridge the gap between prokaryotes and eukaryotes.</title>
        <authorList>
            <person name="Spang A."/>
            <person name="Saw J.H."/>
            <person name="Jorgensen S.L."/>
            <person name="Zaremba-Niedzwiedzka K."/>
            <person name="Martijn J."/>
            <person name="Lind A.E."/>
            <person name="van Eijk R."/>
            <person name="Schleper C."/>
            <person name="Guy L."/>
            <person name="Ettema T.J."/>
        </authorList>
    </citation>
    <scope>NUCLEOTIDE SEQUENCE</scope>
</reference>
<dbReference type="EMBL" id="LAZR01051905">
    <property type="protein sequence ID" value="KKK84138.1"/>
    <property type="molecule type" value="Genomic_DNA"/>
</dbReference>
<dbReference type="AlphaFoldDB" id="A0A0F8YRR6"/>
<evidence type="ECO:0000313" key="1">
    <source>
        <dbReference type="EMBL" id="KKK84138.1"/>
    </source>
</evidence>
<comment type="caution">
    <text evidence="1">The sequence shown here is derived from an EMBL/GenBank/DDBJ whole genome shotgun (WGS) entry which is preliminary data.</text>
</comment>
<sequence>MNEQAGQALGGVAGSVQVEAKMTVSGYMNRSRDSVVALDEQLEILWQLIKGQDGETRSDPTPSNPPIDPNRFLSASGELSDHLGRLLDRAKNMVIYFRELYGGWGLGGFNPMDVLL</sequence>
<proteinExistence type="predicted"/>
<name>A0A0F8YRR6_9ZZZZ</name>
<protein>
    <submittedName>
        <fullName evidence="1">Uncharacterized protein</fullName>
    </submittedName>
</protein>